<keyword evidence="4" id="KW-1185">Reference proteome</keyword>
<feature type="transmembrane region" description="Helical" evidence="1">
    <location>
        <begin position="90"/>
        <end position="112"/>
    </location>
</feature>
<evidence type="ECO:0000313" key="3">
    <source>
        <dbReference type="EMBL" id="SDM58391.1"/>
    </source>
</evidence>
<evidence type="ECO:0000256" key="1">
    <source>
        <dbReference type="SAM" id="Phobius"/>
    </source>
</evidence>
<feature type="transmembrane region" description="Helical" evidence="1">
    <location>
        <begin position="133"/>
        <end position="160"/>
    </location>
</feature>
<reference evidence="4" key="1">
    <citation type="submission" date="2016-10" db="EMBL/GenBank/DDBJ databases">
        <authorList>
            <person name="Varghese N."/>
            <person name="Submissions S."/>
        </authorList>
    </citation>
    <scope>NUCLEOTIDE SEQUENCE [LARGE SCALE GENOMIC DNA]</scope>
    <source>
        <strain evidence="4">CGMCC 1.6199</strain>
    </source>
</reference>
<evidence type="ECO:0000259" key="2">
    <source>
        <dbReference type="Pfam" id="PF25231"/>
    </source>
</evidence>
<feature type="domain" description="DUF7847" evidence="2">
    <location>
        <begin position="50"/>
        <end position="273"/>
    </location>
</feature>
<dbReference type="STRING" id="482461.SAMN05216244_2988"/>
<evidence type="ECO:0000313" key="4">
    <source>
        <dbReference type="Proteomes" id="UP000182347"/>
    </source>
</evidence>
<gene>
    <name evidence="3" type="ORF">SAMN05216244_2988</name>
</gene>
<dbReference type="AlphaFoldDB" id="A0A1G9UEL2"/>
<accession>A0A1G9UEL2</accession>
<dbReference type="EMBL" id="FNHF01000003">
    <property type="protein sequence ID" value="SDM58391.1"/>
    <property type="molecule type" value="Genomic_DNA"/>
</dbReference>
<dbReference type="OrthoDB" id="2375893at2"/>
<feature type="transmembrane region" description="Helical" evidence="1">
    <location>
        <begin position="256"/>
        <end position="278"/>
    </location>
</feature>
<dbReference type="InterPro" id="IPR057169">
    <property type="entry name" value="DUF7847"/>
</dbReference>
<organism evidence="3 4">
    <name type="scientific">Sediminibacillus halophilus</name>
    <dbReference type="NCBI Taxonomy" id="482461"/>
    <lineage>
        <taxon>Bacteria</taxon>
        <taxon>Bacillati</taxon>
        <taxon>Bacillota</taxon>
        <taxon>Bacilli</taxon>
        <taxon>Bacillales</taxon>
        <taxon>Bacillaceae</taxon>
        <taxon>Sediminibacillus</taxon>
    </lineage>
</organism>
<feature type="transmembrane region" description="Helical" evidence="1">
    <location>
        <begin position="226"/>
        <end position="250"/>
    </location>
</feature>
<dbReference type="Proteomes" id="UP000182347">
    <property type="component" value="Unassembled WGS sequence"/>
</dbReference>
<keyword evidence="1" id="KW-0812">Transmembrane</keyword>
<feature type="transmembrane region" description="Helical" evidence="1">
    <location>
        <begin position="172"/>
        <end position="192"/>
    </location>
</feature>
<dbReference type="Pfam" id="PF25231">
    <property type="entry name" value="DUF7847"/>
    <property type="match status" value="1"/>
</dbReference>
<keyword evidence="1" id="KW-0472">Membrane</keyword>
<sequence>MNEQFRKPKGFGEILDQTFRLSKNRFAEFFMIFLITVGPVFLLQAIVQLLSGRGFFREFETGDTWYEQLFATFDQGNVESTSIGEDISTIFISLIAMILTAVAYGAILFAINHIKNEESYTVGSVIKQAFSRFWGILGSSLLFGVILFGLFIIPLILIIIGGMAGSFIEPVTGIIFIIVFILGLMLGVGLLATRWGFYLGSTVLDGESPGLSKSWNLTRKQTWKLFGLYLILYLVTAIVSTAVESIFGVILGNSVLFTILVNLFSLITSMIFAVGYSVMFLDSKTRNTGEDLQEMLNDYQEEQQPR</sequence>
<feature type="transmembrane region" description="Helical" evidence="1">
    <location>
        <begin position="29"/>
        <end position="50"/>
    </location>
</feature>
<protein>
    <recommendedName>
        <fullName evidence="2">DUF7847 domain-containing protein</fullName>
    </recommendedName>
</protein>
<proteinExistence type="predicted"/>
<keyword evidence="1" id="KW-1133">Transmembrane helix</keyword>
<name>A0A1G9UEL2_9BACI</name>
<dbReference type="RefSeq" id="WP_074600039.1">
    <property type="nucleotide sequence ID" value="NZ_FNHF01000003.1"/>
</dbReference>